<dbReference type="HOGENOM" id="CLU_305829_0_0_5"/>
<protein>
    <submittedName>
        <fullName evidence="1">Uncharacterized protein</fullName>
    </submittedName>
</protein>
<evidence type="ECO:0000313" key="1">
    <source>
        <dbReference type="EMBL" id="ABC62100.1"/>
    </source>
</evidence>
<name>Q2NDZ1_ERYLH</name>
<accession>Q2NDZ1</accession>
<dbReference type="KEGG" id="eli:ELI_00040"/>
<dbReference type="OrthoDB" id="7604965at2"/>
<proteinExistence type="predicted"/>
<evidence type="ECO:0000313" key="2">
    <source>
        <dbReference type="Proteomes" id="UP000008808"/>
    </source>
</evidence>
<gene>
    <name evidence="1" type="ordered locus">ELI_00040</name>
</gene>
<dbReference type="Proteomes" id="UP000008808">
    <property type="component" value="Chromosome"/>
</dbReference>
<reference evidence="2" key="1">
    <citation type="journal article" date="2009" name="J. Bacteriol.">
        <title>Complete genome sequence of Erythrobacter litoralis HTCC2594.</title>
        <authorList>
            <person name="Oh H.M."/>
            <person name="Giovannoni S.J."/>
            <person name="Ferriera S."/>
            <person name="Johnson J."/>
            <person name="Cho J.C."/>
        </authorList>
    </citation>
    <scope>NUCLEOTIDE SEQUENCE [LARGE SCALE GENOMIC DNA]</scope>
    <source>
        <strain evidence="2">HTCC2594</strain>
    </source>
</reference>
<sequence>MPEILNLQSMIDFAKLGEEKAFVEAIYTLGKQYHETFKDIDGPSDAMELLRLVADNADDADLKAAFAGVGAGDIFDDLAAQATRLDALLDKIPDKLMTVLEPLDSFGSDSTRAENKFGAIDWLKLDEETSASGGGSGQASYEFEFEGGLKLDTTANTTWSYSDTLPANLMCMRAGGSLKTKAAGSVPLPFGRVGGGADARAEAGIEYYFAPADRDQFYGLALASRFDDLVNPFDFDSVWNGFASSDLAAVHYRFDGEAGVELKLALAKAFSVGHAIDAKLGASVEAALRIAGQWNLSLMRDVASPGQQRILLKLSRSRSETSNLAASLGIDVDMTKLSGPVHEILQDALGKWDAVLEDVQPYLTPGTLLRQEAGEFLTAKATELVENADLRAALVRDLEGVIAAGQPGKSELVDWMTGQLTGALDSAQGWARNKAKGVTGMVSALGDGVPALSEARFGDLLTAKADELIGKVGSNLAEMIDGKSDNARKNIGRAIDRLGVKIDGNVTSADEAMQAVTGLIDRYDTLFRKMVEASKDAARYKISAGIQIEEARQQGSILEFSGAFTADTQEARNAFRAITRGRMSALVALLRSQGANGIEVDRTSSLKRFVSSQSGRGFDFVAFGFGLSSKSLLSADTSVLVDGEGNVQIDSKSSLMKRFKGEDAEREITLLSSFALTLAASTPVAPSSAQRALGLAVSMGHIDDNLEKHEVLRFVGSLVDAGLIGEASRRLAEQTWTRWAGSGGSDTKIAGRLLLKLALDQAGLEKMLLLGSNAGKSSISDEQSMEIRLQSFDIVSQEIGRINPNIRTTIAYLEKEEPGKDIDHFVLNWKKARNALRLDHRSADIHDFGNTFLQAARMGEDLVDMIEGFRAIYFSVPAVEGEDRPGAWDADDYHDEQKNIAGKSSRWLQLNSSLFWTNSKVHPRVIALLKVLALRAKLDIRDRLSLTMTHTGSDTPETVVLLPDQAAEG</sequence>
<keyword evidence="2" id="KW-1185">Reference proteome</keyword>
<organism evidence="1 2">
    <name type="scientific">Erythrobacter litoralis (strain HTCC2594)</name>
    <dbReference type="NCBI Taxonomy" id="314225"/>
    <lineage>
        <taxon>Bacteria</taxon>
        <taxon>Pseudomonadati</taxon>
        <taxon>Pseudomonadota</taxon>
        <taxon>Alphaproteobacteria</taxon>
        <taxon>Sphingomonadales</taxon>
        <taxon>Erythrobacteraceae</taxon>
        <taxon>Erythrobacter/Porphyrobacter group</taxon>
        <taxon>Erythrobacter</taxon>
    </lineage>
</organism>
<dbReference type="AlphaFoldDB" id="Q2NDZ1"/>
<dbReference type="eggNOG" id="ENOG50338W6">
    <property type="taxonomic scope" value="Bacteria"/>
</dbReference>
<dbReference type="RefSeq" id="WP_011412978.1">
    <property type="nucleotide sequence ID" value="NC_007722.1"/>
</dbReference>
<dbReference type="EMBL" id="CP000157">
    <property type="protein sequence ID" value="ABC62100.1"/>
    <property type="molecule type" value="Genomic_DNA"/>
</dbReference>